<dbReference type="AlphaFoldDB" id="A0A8S0YZI5"/>
<evidence type="ECO:0000256" key="3">
    <source>
        <dbReference type="ARBA" id="ARBA00022630"/>
    </source>
</evidence>
<sequence length="623" mass="68804">MKILSTVNIVVNRFFKTIQSLSSIPIVEWLLRSLAFSQAILPSGWPENYNVKDGDTFDFIVVGSGSAGAIVAARLSEIPQFNVLLVEAGGDPPVTSVVPGLFLLLQDTEYDWKYRANLDEGVGLAHPDGIIKYTRGKVLGGCSSTNYLLYVRGVPQDYEEWGKIAPGWSWDTVLPYFKKLEGMMDTTLFEYPDNAYLHSPDGPVKISRPVTYSSTAIIDDIRLNSYAEMGIKTILELNGPEIFGATRLHLNIFNGRRSSTAEAYLRPAKDRSNLKVAKYATVTRVLIDSQTLVAYGVEIAKADKTLIKVYAKKEVILSAGVINSPKILLQSGIGPIDELVKHGIDFILDLPVGKNFHDHQMLLMPVKGQLGLNTASENILVASRLDTVPIPLQSGLFRLNDTLFSYPSKLQPHFQFFNTYIGAAVSPLIFIGCKTIFNLDNSFCASLSKANALNEIDFILLVLLHPLSRGEITLKSSNYFDDPIINLGCYRNEYDLVAATEGLKYMSGLAKTSHFRKVNGKVAKLRVKGCDNFKWGSDEYWRCYAKNSVTAFQHGVGTCSMGANGVVNERLMVHNVGRLRVVDASIMPKIPSGNTNTPVMMIGEKASDIIKIDHGVNVRPRCF</sequence>
<feature type="binding site" evidence="5">
    <location>
        <position position="282"/>
    </location>
    <ligand>
        <name>FAD</name>
        <dbReference type="ChEBI" id="CHEBI:57692"/>
    </ligand>
</feature>
<dbReference type="InterPro" id="IPR012132">
    <property type="entry name" value="GMC_OxRdtase"/>
</dbReference>
<comment type="similarity">
    <text evidence="2">Belongs to the GMC oxidoreductase family.</text>
</comment>
<dbReference type="Gene3D" id="3.50.50.60">
    <property type="entry name" value="FAD/NAD(P)-binding domain"/>
    <property type="match status" value="1"/>
</dbReference>
<dbReference type="Pfam" id="PF05199">
    <property type="entry name" value="GMC_oxred_C"/>
    <property type="match status" value="1"/>
</dbReference>
<dbReference type="Proteomes" id="UP000494256">
    <property type="component" value="Unassembled WGS sequence"/>
</dbReference>
<organism evidence="8 9">
    <name type="scientific">Arctia plantaginis</name>
    <name type="common">Wood tiger moth</name>
    <name type="synonym">Phalaena plantaginis</name>
    <dbReference type="NCBI Taxonomy" id="874455"/>
    <lineage>
        <taxon>Eukaryota</taxon>
        <taxon>Metazoa</taxon>
        <taxon>Ecdysozoa</taxon>
        <taxon>Arthropoda</taxon>
        <taxon>Hexapoda</taxon>
        <taxon>Insecta</taxon>
        <taxon>Pterygota</taxon>
        <taxon>Neoptera</taxon>
        <taxon>Endopterygota</taxon>
        <taxon>Lepidoptera</taxon>
        <taxon>Glossata</taxon>
        <taxon>Ditrysia</taxon>
        <taxon>Noctuoidea</taxon>
        <taxon>Erebidae</taxon>
        <taxon>Arctiinae</taxon>
        <taxon>Arctia</taxon>
    </lineage>
</organism>
<dbReference type="InterPro" id="IPR007867">
    <property type="entry name" value="GMC_OxRtase_C"/>
</dbReference>
<dbReference type="Pfam" id="PF00732">
    <property type="entry name" value="GMC_oxred_N"/>
    <property type="match status" value="1"/>
</dbReference>
<comment type="caution">
    <text evidence="8">The sequence shown here is derived from an EMBL/GenBank/DDBJ whole genome shotgun (WGS) entry which is preliminary data.</text>
</comment>
<dbReference type="GO" id="GO:0016614">
    <property type="term" value="F:oxidoreductase activity, acting on CH-OH group of donors"/>
    <property type="evidence" value="ECO:0007669"/>
    <property type="project" value="InterPro"/>
</dbReference>
<dbReference type="PANTHER" id="PTHR11552:SF147">
    <property type="entry name" value="CHOLINE DEHYDROGENASE, MITOCHONDRIAL"/>
    <property type="match status" value="1"/>
</dbReference>
<proteinExistence type="inferred from homology"/>
<feature type="domain" description="Glucose-methanol-choline oxidoreductase C-terminal" evidence="7">
    <location>
        <begin position="466"/>
        <end position="603"/>
    </location>
</feature>
<evidence type="ECO:0000259" key="7">
    <source>
        <dbReference type="Pfam" id="PF05199"/>
    </source>
</evidence>
<evidence type="ECO:0000256" key="5">
    <source>
        <dbReference type="PIRSR" id="PIRSR000137-2"/>
    </source>
</evidence>
<reference evidence="8 9" key="1">
    <citation type="submission" date="2020-04" db="EMBL/GenBank/DDBJ databases">
        <authorList>
            <person name="Wallbank WR R."/>
            <person name="Pardo Diaz C."/>
            <person name="Kozak K."/>
            <person name="Martin S."/>
            <person name="Jiggins C."/>
            <person name="Moest M."/>
            <person name="Warren A I."/>
            <person name="Byers J.R.P. K."/>
            <person name="Montejo-Kovacevich G."/>
            <person name="Yen C E."/>
        </authorList>
    </citation>
    <scope>NUCLEOTIDE SEQUENCE [LARGE SCALE GENOMIC DNA]</scope>
</reference>
<gene>
    <name evidence="8" type="ORF">APLA_LOCUS2123</name>
</gene>
<dbReference type="OrthoDB" id="428850at2759"/>
<dbReference type="SUPFAM" id="SSF54373">
    <property type="entry name" value="FAD-linked reductases, C-terminal domain"/>
    <property type="match status" value="1"/>
</dbReference>
<evidence type="ECO:0000256" key="2">
    <source>
        <dbReference type="ARBA" id="ARBA00010790"/>
    </source>
</evidence>
<evidence type="ECO:0000259" key="6">
    <source>
        <dbReference type="Pfam" id="PF00732"/>
    </source>
</evidence>
<dbReference type="PIRSF" id="PIRSF000137">
    <property type="entry name" value="Alcohol_oxidase"/>
    <property type="match status" value="1"/>
</dbReference>
<evidence type="ECO:0000313" key="9">
    <source>
        <dbReference type="Proteomes" id="UP000494256"/>
    </source>
</evidence>
<dbReference type="InterPro" id="IPR036188">
    <property type="entry name" value="FAD/NAD-bd_sf"/>
</dbReference>
<dbReference type="GO" id="GO:0050660">
    <property type="term" value="F:flavin adenine dinucleotide binding"/>
    <property type="evidence" value="ECO:0007669"/>
    <property type="project" value="InterPro"/>
</dbReference>
<dbReference type="InterPro" id="IPR000172">
    <property type="entry name" value="GMC_OxRdtase_N"/>
</dbReference>
<keyword evidence="3" id="KW-0285">Flavoprotein</keyword>
<evidence type="ECO:0000256" key="4">
    <source>
        <dbReference type="ARBA" id="ARBA00022827"/>
    </source>
</evidence>
<comment type="cofactor">
    <cofactor evidence="1 5">
        <name>FAD</name>
        <dbReference type="ChEBI" id="CHEBI:57692"/>
    </cofactor>
</comment>
<dbReference type="Gene3D" id="3.30.560.10">
    <property type="entry name" value="Glucose Oxidase, domain 3"/>
    <property type="match status" value="1"/>
</dbReference>
<dbReference type="PANTHER" id="PTHR11552">
    <property type="entry name" value="GLUCOSE-METHANOL-CHOLINE GMC OXIDOREDUCTASE"/>
    <property type="match status" value="1"/>
</dbReference>
<dbReference type="SUPFAM" id="SSF51905">
    <property type="entry name" value="FAD/NAD(P)-binding domain"/>
    <property type="match status" value="1"/>
</dbReference>
<feature type="binding site" evidence="5">
    <location>
        <position position="138"/>
    </location>
    <ligand>
        <name>FAD</name>
        <dbReference type="ChEBI" id="CHEBI:57692"/>
    </ligand>
</feature>
<accession>A0A8S0YZI5</accession>
<protein>
    <submittedName>
        <fullName evidence="8">Uncharacterized protein</fullName>
    </submittedName>
</protein>
<keyword evidence="4 5" id="KW-0274">FAD</keyword>
<evidence type="ECO:0000256" key="1">
    <source>
        <dbReference type="ARBA" id="ARBA00001974"/>
    </source>
</evidence>
<evidence type="ECO:0000313" key="8">
    <source>
        <dbReference type="EMBL" id="CAB3225214.1"/>
    </source>
</evidence>
<feature type="domain" description="Glucose-methanol-choline oxidoreductase N-terminal" evidence="6">
    <location>
        <begin position="57"/>
        <end position="360"/>
    </location>
</feature>
<name>A0A8S0YZI5_ARCPL</name>
<dbReference type="EMBL" id="CADEBD010000226">
    <property type="protein sequence ID" value="CAB3225214.1"/>
    <property type="molecule type" value="Genomic_DNA"/>
</dbReference>